<dbReference type="Proteomes" id="UP001201980">
    <property type="component" value="Unassembled WGS sequence"/>
</dbReference>
<dbReference type="GO" id="GO:0005697">
    <property type="term" value="C:telomerase holoenzyme complex"/>
    <property type="evidence" value="ECO:0007669"/>
    <property type="project" value="TreeGrafter"/>
</dbReference>
<dbReference type="PANTHER" id="PTHR15696:SF0">
    <property type="entry name" value="TELOMERASE-BINDING PROTEIN EST1A"/>
    <property type="match status" value="1"/>
</dbReference>
<dbReference type="InterPro" id="IPR011990">
    <property type="entry name" value="TPR-like_helical_dom_sf"/>
</dbReference>
<dbReference type="InterPro" id="IPR045153">
    <property type="entry name" value="Est1/Ebs1-like"/>
</dbReference>
<proteinExistence type="predicted"/>
<dbReference type="FunFam" id="1.25.40.10:FF:000202">
    <property type="entry name" value="Unplaced genomic scaffold supercont1.7, whole genome shotgun sequence"/>
    <property type="match status" value="1"/>
</dbReference>
<dbReference type="GO" id="GO:0042162">
    <property type="term" value="F:telomeric DNA binding"/>
    <property type="evidence" value="ECO:0007669"/>
    <property type="project" value="TreeGrafter"/>
</dbReference>
<comment type="caution">
    <text evidence="3">The sequence shown here is derived from an EMBL/GenBank/DDBJ whole genome shotgun (WGS) entry which is preliminary data.</text>
</comment>
<dbReference type="InterPro" id="IPR018834">
    <property type="entry name" value="DNA/RNA-bd_Est1-type"/>
</dbReference>
<organism evidence="3 4">
    <name type="scientific">Zalerion maritima</name>
    <dbReference type="NCBI Taxonomy" id="339359"/>
    <lineage>
        <taxon>Eukaryota</taxon>
        <taxon>Fungi</taxon>
        <taxon>Dikarya</taxon>
        <taxon>Ascomycota</taxon>
        <taxon>Pezizomycotina</taxon>
        <taxon>Sordariomycetes</taxon>
        <taxon>Lulworthiomycetidae</taxon>
        <taxon>Lulworthiales</taxon>
        <taxon>Lulworthiaceae</taxon>
        <taxon>Zalerion</taxon>
    </lineage>
</organism>
<feature type="compositionally biased region" description="Polar residues" evidence="1">
    <location>
        <begin position="44"/>
        <end position="61"/>
    </location>
</feature>
<feature type="compositionally biased region" description="Low complexity" evidence="1">
    <location>
        <begin position="16"/>
        <end position="29"/>
    </location>
</feature>
<feature type="domain" description="DNA/RNA-binding" evidence="2">
    <location>
        <begin position="249"/>
        <end position="385"/>
    </location>
</feature>
<feature type="region of interest" description="Disordered" evidence="1">
    <location>
        <begin position="596"/>
        <end position="642"/>
    </location>
</feature>
<evidence type="ECO:0000256" key="1">
    <source>
        <dbReference type="SAM" id="MobiDB-lite"/>
    </source>
</evidence>
<keyword evidence="4" id="KW-1185">Reference proteome</keyword>
<gene>
    <name evidence="3" type="ORF">MKZ38_008055</name>
</gene>
<evidence type="ECO:0000313" key="4">
    <source>
        <dbReference type="Proteomes" id="UP001201980"/>
    </source>
</evidence>
<evidence type="ECO:0000259" key="2">
    <source>
        <dbReference type="Pfam" id="PF10373"/>
    </source>
</evidence>
<protein>
    <recommendedName>
        <fullName evidence="2">DNA/RNA-binding domain-containing protein</fullName>
    </recommendedName>
</protein>
<dbReference type="Gene3D" id="1.25.40.10">
    <property type="entry name" value="Tetratricopeptide repeat domain"/>
    <property type="match status" value="1"/>
</dbReference>
<name>A0AAD5WMN5_9PEZI</name>
<dbReference type="GO" id="GO:0000184">
    <property type="term" value="P:nuclear-transcribed mRNA catabolic process, nonsense-mediated decay"/>
    <property type="evidence" value="ECO:0007669"/>
    <property type="project" value="TreeGrafter"/>
</dbReference>
<feature type="region of interest" description="Disordered" evidence="1">
    <location>
        <begin position="1"/>
        <end position="71"/>
    </location>
</feature>
<dbReference type="AlphaFoldDB" id="A0AAD5WMN5"/>
<dbReference type="EMBL" id="JAKWBI020000546">
    <property type="protein sequence ID" value="KAJ2893949.1"/>
    <property type="molecule type" value="Genomic_DNA"/>
</dbReference>
<reference evidence="3" key="1">
    <citation type="submission" date="2022-07" db="EMBL/GenBank/DDBJ databases">
        <title>Draft genome sequence of Zalerion maritima ATCC 34329, a (micro)plastics degrading marine fungus.</title>
        <authorList>
            <person name="Paco A."/>
            <person name="Goncalves M.F.M."/>
            <person name="Rocha-Santos T.A.P."/>
            <person name="Alves A."/>
        </authorList>
    </citation>
    <scope>NUCLEOTIDE SEQUENCE</scope>
    <source>
        <strain evidence="3">ATCC 34329</strain>
    </source>
</reference>
<dbReference type="Pfam" id="PF10373">
    <property type="entry name" value="EST1_DNA_bind"/>
    <property type="match status" value="1"/>
</dbReference>
<sequence length="642" mass="71664">MFCTLARKSKPSLTGAAASSSDSRGAVASQETRSLGGSNGPSGGDSTSLVQNKTAGAQAQSEPPHASCQDHDSAAVMIRQPKTRSISQDELVTEVKAIYSGLFMVEEKCIQVVDTQMKSSESLSQDQWQALVSIHRTALHEYHDFFLASQHPSASPALKRLATKYSMASRMWRHGIHSFLELLRLRLPESMDFMLTFLYLAYSMVSVLYESVPAFENILMESLGDLARYRMAIEDNDMAEREVWGATSMHWYFKKLQVTPDVGRLCHHLAVLSQPNILHEMFYYSKSLCLRNPFKSTTDSIKTLFAAMLNSGSRRLKGTALVDVYFVKLMAGLFTREGTHAHQLDSSISGFLGLLDESISRAGISWQSKGYLIAIVQSCAVLDFGLDQGDDNRRSENPLYKAMLENDTDAEIGQTLSPFHRKSCEHFSSTLDIVSRRIDPNTLSFCHAALVLLYRLSMFPKAAQPILALVNWEGIASLLNWILLERPEQDVALLMPEGVEGGDHRNLRPKELAMFKNKKTSRRLPEDNSLRGLPFAENYHPSSFFEAEVDIQDALMEEPWMVEVRKDRVLGLGCCLATSIRYLRYDEARRRFHSSPGYDRIAGSQEPSSPTVSAFSSGIATPATQDEEMEDASWSDCGKMSP</sequence>
<evidence type="ECO:0000313" key="3">
    <source>
        <dbReference type="EMBL" id="KAJ2893949.1"/>
    </source>
</evidence>
<dbReference type="PANTHER" id="PTHR15696">
    <property type="entry name" value="SMG-7 SUPPRESSOR WITH MORPHOLOGICAL EFFECT ON GENITALIA PROTEIN 7"/>
    <property type="match status" value="1"/>
</dbReference>
<dbReference type="SUPFAM" id="SSF48452">
    <property type="entry name" value="TPR-like"/>
    <property type="match status" value="1"/>
</dbReference>
<dbReference type="GO" id="GO:0070034">
    <property type="term" value="F:telomerase RNA binding"/>
    <property type="evidence" value="ECO:0007669"/>
    <property type="project" value="TreeGrafter"/>
</dbReference>
<feature type="compositionally biased region" description="Polar residues" evidence="1">
    <location>
        <begin position="605"/>
        <end position="624"/>
    </location>
</feature>
<accession>A0AAD5WMN5</accession>